<organism evidence="2 3">
    <name type="scientific">Dictyocaulus viviparus</name>
    <name type="common">Bovine lungworm</name>
    <dbReference type="NCBI Taxonomy" id="29172"/>
    <lineage>
        <taxon>Eukaryota</taxon>
        <taxon>Metazoa</taxon>
        <taxon>Ecdysozoa</taxon>
        <taxon>Nematoda</taxon>
        <taxon>Chromadorea</taxon>
        <taxon>Rhabditida</taxon>
        <taxon>Rhabditina</taxon>
        <taxon>Rhabditomorpha</taxon>
        <taxon>Strongyloidea</taxon>
        <taxon>Metastrongylidae</taxon>
        <taxon>Dictyocaulus</taxon>
    </lineage>
</organism>
<dbReference type="Pfam" id="PF00023">
    <property type="entry name" value="Ank"/>
    <property type="match status" value="1"/>
</dbReference>
<dbReference type="EMBL" id="KN716359">
    <property type="protein sequence ID" value="KJH46316.1"/>
    <property type="molecule type" value="Genomic_DNA"/>
</dbReference>
<keyword evidence="1" id="KW-0040">ANK repeat</keyword>
<dbReference type="PROSITE" id="PS50297">
    <property type="entry name" value="ANK_REP_REGION"/>
    <property type="match status" value="1"/>
</dbReference>
<keyword evidence="3" id="KW-1185">Reference proteome</keyword>
<gene>
    <name evidence="2" type="ORF">DICVIV_07621</name>
</gene>
<dbReference type="InterPro" id="IPR036770">
    <property type="entry name" value="Ankyrin_rpt-contain_sf"/>
</dbReference>
<dbReference type="InterPro" id="IPR002110">
    <property type="entry name" value="Ankyrin_rpt"/>
</dbReference>
<evidence type="ECO:0000256" key="1">
    <source>
        <dbReference type="PROSITE-ProRule" id="PRU00023"/>
    </source>
</evidence>
<reference evidence="2 3" key="1">
    <citation type="submission" date="2013-11" db="EMBL/GenBank/DDBJ databases">
        <title>Draft genome of the bovine lungworm Dictyocaulus viviparus.</title>
        <authorList>
            <person name="Mitreva M."/>
        </authorList>
    </citation>
    <scope>NUCLEOTIDE SEQUENCE [LARGE SCALE GENOMIC DNA]</scope>
    <source>
        <strain evidence="2 3">HannoverDv2000</strain>
    </source>
</reference>
<dbReference type="SUPFAM" id="SSF48403">
    <property type="entry name" value="Ankyrin repeat"/>
    <property type="match status" value="1"/>
</dbReference>
<dbReference type="AlphaFoldDB" id="A0A0D8XVD4"/>
<dbReference type="STRING" id="29172.A0A0D8XVD4"/>
<proteinExistence type="predicted"/>
<reference evidence="3" key="2">
    <citation type="journal article" date="2016" name="Sci. Rep.">
        <title>Dictyocaulus viviparus genome, variome and transcriptome elucidate lungworm biology and support future intervention.</title>
        <authorList>
            <person name="McNulty S.N."/>
            <person name="Strube C."/>
            <person name="Rosa B.A."/>
            <person name="Martin J.C."/>
            <person name="Tyagi R."/>
            <person name="Choi Y.J."/>
            <person name="Wang Q."/>
            <person name="Hallsworth Pepin K."/>
            <person name="Zhang X."/>
            <person name="Ozersky P."/>
            <person name="Wilson R.K."/>
            <person name="Sternberg P.W."/>
            <person name="Gasser R.B."/>
            <person name="Mitreva M."/>
        </authorList>
    </citation>
    <scope>NUCLEOTIDE SEQUENCE [LARGE SCALE GENOMIC DNA]</scope>
    <source>
        <strain evidence="3">HannoverDv2000</strain>
    </source>
</reference>
<dbReference type="Proteomes" id="UP000053766">
    <property type="component" value="Unassembled WGS sequence"/>
</dbReference>
<dbReference type="PROSITE" id="PS50088">
    <property type="entry name" value="ANK_REPEAT"/>
    <property type="match status" value="1"/>
</dbReference>
<sequence length="93" mass="10670">METSSSFYELRRNGRRCDYFFQSRSSLITSLQRFVNRTLAGNCLQLGISRSLWYMSSSVFDNENCTPLHYAAEQGHYEIVQLLLACGARNTTS</sequence>
<protein>
    <submittedName>
        <fullName evidence="2">Ankyrin repeat protein</fullName>
    </submittedName>
</protein>
<evidence type="ECO:0000313" key="2">
    <source>
        <dbReference type="EMBL" id="KJH46316.1"/>
    </source>
</evidence>
<dbReference type="SMART" id="SM00248">
    <property type="entry name" value="ANK"/>
    <property type="match status" value="1"/>
</dbReference>
<dbReference type="OrthoDB" id="6159131at2759"/>
<dbReference type="Gene3D" id="1.25.40.20">
    <property type="entry name" value="Ankyrin repeat-containing domain"/>
    <property type="match status" value="1"/>
</dbReference>
<name>A0A0D8XVD4_DICVI</name>
<feature type="repeat" description="ANK" evidence="1">
    <location>
        <begin position="63"/>
        <end position="93"/>
    </location>
</feature>
<evidence type="ECO:0000313" key="3">
    <source>
        <dbReference type="Proteomes" id="UP000053766"/>
    </source>
</evidence>
<accession>A0A0D8XVD4</accession>